<dbReference type="PIRSF" id="PIRSF038084">
    <property type="entry name" value="HAT-B_cat"/>
    <property type="match status" value="1"/>
</dbReference>
<organism evidence="17 18">
    <name type="scientific">Saitoella complicata (strain BCRC 22490 / CBS 7301 / JCM 7358 / NBRC 10748 / NRRL Y-17804)</name>
    <dbReference type="NCBI Taxonomy" id="698492"/>
    <lineage>
        <taxon>Eukaryota</taxon>
        <taxon>Fungi</taxon>
        <taxon>Dikarya</taxon>
        <taxon>Ascomycota</taxon>
        <taxon>Taphrinomycotina</taxon>
        <taxon>Taphrinomycotina incertae sedis</taxon>
        <taxon>Saitoella</taxon>
    </lineage>
</organism>
<dbReference type="GO" id="GO:0004402">
    <property type="term" value="F:histone acetyltransferase activity"/>
    <property type="evidence" value="ECO:0007669"/>
    <property type="project" value="UniProtKB-UniRule"/>
</dbReference>
<comment type="similarity">
    <text evidence="2 11">Belongs to the HAT1 family.</text>
</comment>
<dbReference type="Gene3D" id="3.90.360.10">
    <property type="entry name" value="Histone acetyl transferase 1 (HAT1), N-terminal domain"/>
    <property type="match status" value="1"/>
</dbReference>
<reference evidence="17 18" key="2">
    <citation type="journal article" date="2014" name="J. Gen. Appl. Microbiol.">
        <title>The early diverging ascomycetous budding yeast Saitoella complicata has three histone deacetylases belonging to the Clr6, Hos2, and Rpd3 lineages.</title>
        <authorList>
            <person name="Nishida H."/>
            <person name="Matsumoto T."/>
            <person name="Kondo S."/>
            <person name="Hamamoto M."/>
            <person name="Yoshikawa H."/>
        </authorList>
    </citation>
    <scope>NUCLEOTIDE SEQUENCE [LARGE SCALE GENOMIC DNA]</scope>
    <source>
        <strain evidence="17 18">NRRL Y-17804</strain>
    </source>
</reference>
<evidence type="ECO:0000256" key="3">
    <source>
        <dbReference type="ARBA" id="ARBA00013184"/>
    </source>
</evidence>
<evidence type="ECO:0000256" key="1">
    <source>
        <dbReference type="ARBA" id="ARBA00004123"/>
    </source>
</evidence>
<keyword evidence="8 11" id="KW-0539">Nucleus</keyword>
<dbReference type="OMA" id="WTCDAND"/>
<dbReference type="Pfam" id="PF00583">
    <property type="entry name" value="Acetyltransf_1"/>
    <property type="match status" value="1"/>
</dbReference>
<dbReference type="PANTHER" id="PTHR12046">
    <property type="entry name" value="HISTONE ACETYLTRANSFERASE TYPE B CATALYTIC SUBUNIT"/>
    <property type="match status" value="1"/>
</dbReference>
<dbReference type="GO" id="GO:0042393">
    <property type="term" value="F:histone binding"/>
    <property type="evidence" value="ECO:0007669"/>
    <property type="project" value="InterPro"/>
</dbReference>
<evidence type="ECO:0000313" key="17">
    <source>
        <dbReference type="EMBL" id="GAO48838.1"/>
    </source>
</evidence>
<feature type="region of interest" description="Interaction with histone H4 N-terminus" evidence="13">
    <location>
        <begin position="48"/>
        <end position="50"/>
    </location>
</feature>
<evidence type="ECO:0000313" key="18">
    <source>
        <dbReference type="Proteomes" id="UP000033140"/>
    </source>
</evidence>
<dbReference type="InterPro" id="IPR019467">
    <property type="entry name" value="Hat1_N"/>
</dbReference>
<dbReference type="Pfam" id="PF21184">
    <property type="entry name" value="HAT1_C_fung"/>
    <property type="match status" value="1"/>
</dbReference>
<dbReference type="EMBL" id="BACD03000017">
    <property type="protein sequence ID" value="GAO48838.1"/>
    <property type="molecule type" value="Genomic_DNA"/>
</dbReference>
<feature type="active site" description="Proton donor/acceptor" evidence="12">
    <location>
        <position position="259"/>
    </location>
</feature>
<evidence type="ECO:0000256" key="13">
    <source>
        <dbReference type="PIRSR" id="PIRSR038084-2"/>
    </source>
</evidence>
<dbReference type="SUPFAM" id="SSF55729">
    <property type="entry name" value="Acyl-CoA N-acyltransferases (Nat)"/>
    <property type="match status" value="1"/>
</dbReference>
<keyword evidence="7" id="KW-0234">DNA repair</keyword>
<dbReference type="InterPro" id="IPR037113">
    <property type="entry name" value="Hat1_N_sf"/>
</dbReference>
<evidence type="ECO:0000259" key="15">
    <source>
        <dbReference type="Pfam" id="PF00583"/>
    </source>
</evidence>
<evidence type="ECO:0000256" key="2">
    <source>
        <dbReference type="ARBA" id="ARBA00010543"/>
    </source>
</evidence>
<dbReference type="InterPro" id="IPR016181">
    <property type="entry name" value="Acyl_CoA_acyltransferase"/>
</dbReference>
<evidence type="ECO:0000256" key="4">
    <source>
        <dbReference type="ARBA" id="ARBA00021268"/>
    </source>
</evidence>
<feature type="site" description="Interaction with histone H4 N-terminus" evidence="14">
    <location>
        <position position="181"/>
    </location>
</feature>
<comment type="catalytic activity">
    <reaction evidence="10 11">
        <text>L-lysyl-[protein] + acetyl-CoA = N(6)-acetyl-L-lysyl-[protein] + CoA + H(+)</text>
        <dbReference type="Rhea" id="RHEA:45948"/>
        <dbReference type="Rhea" id="RHEA-COMP:9752"/>
        <dbReference type="Rhea" id="RHEA-COMP:10731"/>
        <dbReference type="ChEBI" id="CHEBI:15378"/>
        <dbReference type="ChEBI" id="CHEBI:29969"/>
        <dbReference type="ChEBI" id="CHEBI:57287"/>
        <dbReference type="ChEBI" id="CHEBI:57288"/>
        <dbReference type="ChEBI" id="CHEBI:61930"/>
        <dbReference type="EC" id="2.3.1.48"/>
    </reaction>
</comment>
<dbReference type="EC" id="2.3.1.48" evidence="3 11"/>
<keyword evidence="18" id="KW-1185">Reference proteome</keyword>
<evidence type="ECO:0000259" key="16">
    <source>
        <dbReference type="Pfam" id="PF10394"/>
    </source>
</evidence>
<sequence length="399" mass="46330">MAAVAIDNDAWATSSNDIDFALVRAEDASNVATVSTFHPTFTYPVFGDAETIYGYKGLRVDVRFASTDLKPYLKIQYIAQIDASLGVEVDDIEEKLYEVMPEGDQFFHDEEDFAKHVAESAKSFRPAGQLLATYQTQGKEYQIYYATSEDETFRSHLARMEMFVPYYIEGGIIVDLDDIRWKAYVLYERSTEGTFHFVGFCTCYPYYFYDNSIADNIRMRISQFLVLPPFQKRGHGAHLYDTVRDHLLNDPLVREVTVEDPSEAFDELRDSRDMARFDRLKVFEGPEWKAPVDRKLIEETREAHKLAPRQFLRCMEMSLYRKLNQKDKAAVKAFRLQVKARIFRQNKDTLSQIDRMDRLDKLEQTYANVVEDYQRFLKASRTHVLEEDSGAPSAKKARV</sequence>
<feature type="domain" description="N-acetyltransferase" evidence="15">
    <location>
        <begin position="184"/>
        <end position="258"/>
    </location>
</feature>
<evidence type="ECO:0000256" key="9">
    <source>
        <dbReference type="ARBA" id="ARBA00023315"/>
    </source>
</evidence>
<dbReference type="Gene3D" id="1.10.10.390">
    <property type="match status" value="1"/>
</dbReference>
<dbReference type="GO" id="GO:0006281">
    <property type="term" value="P:DNA repair"/>
    <property type="evidence" value="ECO:0007669"/>
    <property type="project" value="UniProtKB-KW"/>
</dbReference>
<dbReference type="InterPro" id="IPR017380">
    <property type="entry name" value="Hist_AcTrfase_B-typ_cat-su"/>
</dbReference>
<dbReference type="Gene3D" id="3.40.630.30">
    <property type="match status" value="1"/>
</dbReference>
<evidence type="ECO:0000256" key="7">
    <source>
        <dbReference type="ARBA" id="ARBA00023204"/>
    </source>
</evidence>
<comment type="function">
    <text evidence="11">Catalytic component of the histone acetylase B (HAT-B) complex. Has intrinsic substrate specificity that modifies lysine in recognition sequence GXGKXG. Involved in DNA double-strand break repair.</text>
</comment>
<keyword evidence="11" id="KW-0963">Cytoplasm</keyword>
<protein>
    <recommendedName>
        <fullName evidence="4 11">Histone acetyltransferase type B catalytic subunit</fullName>
        <ecNumber evidence="3 11">2.3.1.48</ecNumber>
    </recommendedName>
</protein>
<evidence type="ECO:0000256" key="14">
    <source>
        <dbReference type="PIRSR" id="PIRSR038084-3"/>
    </source>
</evidence>
<dbReference type="InterPro" id="IPR013523">
    <property type="entry name" value="Hist_AcTrfase_HAT1_C"/>
</dbReference>
<keyword evidence="5 11" id="KW-0808">Transferase</keyword>
<keyword evidence="9 11" id="KW-0012">Acyltransferase</keyword>
<dbReference type="AlphaFoldDB" id="A0A0E9NG88"/>
<dbReference type="GO" id="GO:0005634">
    <property type="term" value="C:nucleus"/>
    <property type="evidence" value="ECO:0007669"/>
    <property type="project" value="UniProtKB-SubCell"/>
</dbReference>
<keyword evidence="6" id="KW-0227">DNA damage</keyword>
<evidence type="ECO:0000256" key="10">
    <source>
        <dbReference type="ARBA" id="ARBA00048017"/>
    </source>
</evidence>
<dbReference type="Pfam" id="PF10394">
    <property type="entry name" value="Hat1_N"/>
    <property type="match status" value="1"/>
</dbReference>
<dbReference type="Proteomes" id="UP000033140">
    <property type="component" value="Unassembled WGS sequence"/>
</dbReference>
<dbReference type="CDD" id="cd04301">
    <property type="entry name" value="NAT_SF"/>
    <property type="match status" value="1"/>
</dbReference>
<dbReference type="GO" id="GO:0031509">
    <property type="term" value="P:subtelomeric heterochromatin formation"/>
    <property type="evidence" value="ECO:0007669"/>
    <property type="project" value="InterPro"/>
</dbReference>
<evidence type="ECO:0000256" key="6">
    <source>
        <dbReference type="ARBA" id="ARBA00022763"/>
    </source>
</evidence>
<reference evidence="17 18" key="1">
    <citation type="journal article" date="2011" name="J. Gen. Appl. Microbiol.">
        <title>Draft genome sequencing of the enigmatic yeast Saitoella complicata.</title>
        <authorList>
            <person name="Nishida H."/>
            <person name="Hamamoto M."/>
            <person name="Sugiyama J."/>
        </authorList>
    </citation>
    <scope>NUCLEOTIDE SEQUENCE [LARGE SCALE GENOMIC DNA]</scope>
    <source>
        <strain evidence="17 18">NRRL Y-17804</strain>
    </source>
</reference>
<feature type="domain" description="Histone acetyl transferase HAT1 N-terminal" evidence="16">
    <location>
        <begin position="11"/>
        <end position="169"/>
    </location>
</feature>
<accession>A0A0E9NG88</accession>
<dbReference type="GO" id="GO:0005737">
    <property type="term" value="C:cytoplasm"/>
    <property type="evidence" value="ECO:0007669"/>
    <property type="project" value="UniProtKB-SubCell"/>
</dbReference>
<feature type="region of interest" description="Interaction with histone H4 N-terminus" evidence="13">
    <location>
        <begin position="204"/>
        <end position="206"/>
    </location>
</feature>
<evidence type="ECO:0000256" key="12">
    <source>
        <dbReference type="PIRSR" id="PIRSR038084-1"/>
    </source>
</evidence>
<evidence type="ECO:0000256" key="11">
    <source>
        <dbReference type="PIRNR" id="PIRNR038084"/>
    </source>
</evidence>
<reference evidence="17 18" key="3">
    <citation type="journal article" date="2015" name="Genome Announc.">
        <title>Draft Genome Sequence of the Archiascomycetous Yeast Saitoella complicata.</title>
        <authorList>
            <person name="Yamauchi K."/>
            <person name="Kondo S."/>
            <person name="Hamamoto M."/>
            <person name="Takahashi Y."/>
            <person name="Ogura Y."/>
            <person name="Hayashi T."/>
            <person name="Nishida H."/>
        </authorList>
    </citation>
    <scope>NUCLEOTIDE SEQUENCE [LARGE SCALE GENOMIC DNA]</scope>
    <source>
        <strain evidence="17 18">NRRL Y-17804</strain>
    </source>
</reference>
<evidence type="ECO:0000256" key="5">
    <source>
        <dbReference type="ARBA" id="ARBA00022679"/>
    </source>
</evidence>
<dbReference type="STRING" id="698492.A0A0E9NG88"/>
<gene>
    <name evidence="17" type="ORF">G7K_3004-t1</name>
</gene>
<evidence type="ECO:0000256" key="8">
    <source>
        <dbReference type="ARBA" id="ARBA00023242"/>
    </source>
</evidence>
<comment type="subcellular location">
    <subcellularLocation>
        <location evidence="11">Cytoplasm</location>
    </subcellularLocation>
    <subcellularLocation>
        <location evidence="1 11">Nucleus</location>
    </subcellularLocation>
</comment>
<dbReference type="InterPro" id="IPR000182">
    <property type="entry name" value="GNAT_dom"/>
</dbReference>
<name>A0A0E9NG88_SAICN</name>
<comment type="caution">
    <text evidence="17">The sequence shown here is derived from an EMBL/GenBank/DDBJ whole genome shotgun (WGS) entry which is preliminary data.</text>
</comment>
<comment type="subunit">
    <text evidence="11">Component of the HAT-B complex composed of at least HAT1 and HAT2. The HAT-B complex binds to histone H4 tail.</text>
</comment>
<dbReference type="GO" id="GO:0000781">
    <property type="term" value="C:chromosome, telomeric region"/>
    <property type="evidence" value="ECO:0007669"/>
    <property type="project" value="GOC"/>
</dbReference>
<proteinExistence type="inferred from homology"/>